<dbReference type="PANTHER" id="PTHR11240">
    <property type="entry name" value="RIBONUCLEASE T2"/>
    <property type="match status" value="1"/>
</dbReference>
<reference evidence="4 5" key="1">
    <citation type="submission" date="2018-01" db="EMBL/GenBank/DDBJ databases">
        <title>Genomic Encyclopedia of Archaeal and Bacterial Type Strains, Phase II (KMG-II): from individual species to whole genera.</title>
        <authorList>
            <person name="Goeker M."/>
        </authorList>
    </citation>
    <scope>NUCLEOTIDE SEQUENCE [LARGE SCALE GENOMIC DNA]</scope>
    <source>
        <strain evidence="4 5">DSM 12048</strain>
    </source>
</reference>
<dbReference type="GO" id="GO:0033897">
    <property type="term" value="F:ribonuclease T2 activity"/>
    <property type="evidence" value="ECO:0007669"/>
    <property type="project" value="InterPro"/>
</dbReference>
<dbReference type="EMBL" id="PRDS01000001">
    <property type="protein sequence ID" value="PPB82134.1"/>
    <property type="molecule type" value="Genomic_DNA"/>
</dbReference>
<dbReference type="Pfam" id="PF00445">
    <property type="entry name" value="Ribonuclease_T2"/>
    <property type="match status" value="1"/>
</dbReference>
<dbReference type="InterPro" id="IPR036430">
    <property type="entry name" value="RNase_T2-like_sf"/>
</dbReference>
<evidence type="ECO:0000313" key="4">
    <source>
        <dbReference type="EMBL" id="PPB82134.1"/>
    </source>
</evidence>
<protein>
    <submittedName>
        <fullName evidence="4">Ribonuclease T2</fullName>
    </submittedName>
</protein>
<dbReference type="Proteomes" id="UP000239736">
    <property type="component" value="Unassembled WGS sequence"/>
</dbReference>
<dbReference type="GO" id="GO:0003723">
    <property type="term" value="F:RNA binding"/>
    <property type="evidence" value="ECO:0007669"/>
    <property type="project" value="InterPro"/>
</dbReference>
<evidence type="ECO:0000313" key="5">
    <source>
        <dbReference type="Proteomes" id="UP000239736"/>
    </source>
</evidence>
<feature type="signal peptide" evidence="3">
    <location>
        <begin position="1"/>
        <end position="16"/>
    </location>
</feature>
<dbReference type="Gene3D" id="3.90.730.10">
    <property type="entry name" value="Ribonuclease T2-like"/>
    <property type="match status" value="1"/>
</dbReference>
<dbReference type="InterPro" id="IPR039378">
    <property type="entry name" value="RNase_T2_prok"/>
</dbReference>
<keyword evidence="3" id="KW-0732">Signal</keyword>
<gene>
    <name evidence="4" type="ORF">LV82_00056</name>
</gene>
<comment type="similarity">
    <text evidence="1 2">Belongs to the RNase T2 family.</text>
</comment>
<dbReference type="InterPro" id="IPR018188">
    <property type="entry name" value="RNase_T2_His_AS_1"/>
</dbReference>
<proteinExistence type="inferred from homology"/>
<dbReference type="PANTHER" id="PTHR11240:SF22">
    <property type="entry name" value="RIBONUCLEASE T2"/>
    <property type="match status" value="1"/>
</dbReference>
<evidence type="ECO:0000256" key="3">
    <source>
        <dbReference type="SAM" id="SignalP"/>
    </source>
</evidence>
<evidence type="ECO:0000256" key="1">
    <source>
        <dbReference type="ARBA" id="ARBA00007469"/>
    </source>
</evidence>
<dbReference type="InterPro" id="IPR001568">
    <property type="entry name" value="RNase_T2-like"/>
</dbReference>
<comment type="caution">
    <text evidence="4">The sequence shown here is derived from an EMBL/GenBank/DDBJ whole genome shotgun (WGS) entry which is preliminary data.</text>
</comment>
<dbReference type="PROSITE" id="PS00531">
    <property type="entry name" value="RNASE_T2_2"/>
    <property type="match status" value="1"/>
</dbReference>
<dbReference type="SUPFAM" id="SSF55895">
    <property type="entry name" value="Ribonuclease Rh-like"/>
    <property type="match status" value="1"/>
</dbReference>
<dbReference type="PROSITE" id="PS00530">
    <property type="entry name" value="RNASE_T2_1"/>
    <property type="match status" value="1"/>
</dbReference>
<dbReference type="OrthoDB" id="4720638at2"/>
<dbReference type="InterPro" id="IPR033130">
    <property type="entry name" value="RNase_T2_His_AS_2"/>
</dbReference>
<dbReference type="CDD" id="cd01062">
    <property type="entry name" value="RNase_T2_prok"/>
    <property type="match status" value="1"/>
</dbReference>
<keyword evidence="5" id="KW-1185">Reference proteome</keyword>
<organism evidence="4 5">
    <name type="scientific">Albidovulum inexpectatum</name>
    <dbReference type="NCBI Taxonomy" id="196587"/>
    <lineage>
        <taxon>Bacteria</taxon>
        <taxon>Pseudomonadati</taxon>
        <taxon>Pseudomonadota</taxon>
        <taxon>Alphaproteobacteria</taxon>
        <taxon>Rhodobacterales</taxon>
        <taxon>Paracoccaceae</taxon>
        <taxon>Albidovulum</taxon>
    </lineage>
</organism>
<dbReference type="GO" id="GO:0006401">
    <property type="term" value="P:RNA catabolic process"/>
    <property type="evidence" value="ECO:0007669"/>
    <property type="project" value="TreeGrafter"/>
</dbReference>
<feature type="chain" id="PRO_5015521570" evidence="3">
    <location>
        <begin position="17"/>
        <end position="209"/>
    </location>
</feature>
<sequence length="209" mass="23729">MRLALALILFPLAAMAQQHRAGDFDYYVMALSWSPTWCAITGDKRGEDQCDPRHDHSFILHGLWPQYERGWPSDCRTPARDPSRAETRAMADIMGSSGLAWHQWRKHGRCTGLSADDYFALSRKAYQSITIPPVLDRLDRDVRLPAQVVEQAFIEANPGLDPQMITVTCEQGRIDEVRICLTRDLTPRPCGRDVASDCRMRDALMEAVR</sequence>
<name>A0A2S5JKX3_9RHOB</name>
<accession>A0A2S5JKX3</accession>
<evidence type="ECO:0000256" key="2">
    <source>
        <dbReference type="RuleBase" id="RU004328"/>
    </source>
</evidence>
<dbReference type="RefSeq" id="WP_104068725.1">
    <property type="nucleotide sequence ID" value="NZ_PRDS01000001.1"/>
</dbReference>
<dbReference type="AlphaFoldDB" id="A0A2S5JKX3"/>